<dbReference type="SUPFAM" id="SSF51445">
    <property type="entry name" value="(Trans)glycosidases"/>
    <property type="match status" value="1"/>
</dbReference>
<dbReference type="STRING" id="87541.AWM71_03640"/>
<reference evidence="2 3" key="1">
    <citation type="submission" date="2016-01" db="EMBL/GenBank/DDBJ databases">
        <authorList>
            <person name="Oliw E.H."/>
        </authorList>
    </citation>
    <scope>NUCLEOTIDE SEQUENCE [LARGE SCALE GENOMIC DNA]</scope>
    <source>
        <strain evidence="2 3">KA00635</strain>
    </source>
</reference>
<dbReference type="InterPro" id="IPR017853">
    <property type="entry name" value="GH"/>
</dbReference>
<evidence type="ECO:0000259" key="1">
    <source>
        <dbReference type="SMART" id="SM00642"/>
    </source>
</evidence>
<comment type="caution">
    <text evidence="2">The sequence shown here is derived from an EMBL/GenBank/DDBJ whole genome shotgun (WGS) entry which is preliminary data.</text>
</comment>
<proteinExistence type="predicted"/>
<dbReference type="EMBL" id="LSCQ01000016">
    <property type="protein sequence ID" value="KXB37938.1"/>
    <property type="molecule type" value="Genomic_DNA"/>
</dbReference>
<dbReference type="GO" id="GO:0005975">
    <property type="term" value="P:carbohydrate metabolic process"/>
    <property type="evidence" value="ECO:0007669"/>
    <property type="project" value="InterPro"/>
</dbReference>
<evidence type="ECO:0000313" key="2">
    <source>
        <dbReference type="EMBL" id="KXB37938.1"/>
    </source>
</evidence>
<dbReference type="InterPro" id="IPR041331">
    <property type="entry name" value="Bac_A_amyl_C"/>
</dbReference>
<dbReference type="PATRIC" id="fig|87541.4.peg.222"/>
<feature type="domain" description="Glycosyl hydrolase family 13 catalytic" evidence="1">
    <location>
        <begin position="22"/>
        <end position="345"/>
    </location>
</feature>
<dbReference type="InterPro" id="IPR006047">
    <property type="entry name" value="GH13_cat_dom"/>
</dbReference>
<protein>
    <submittedName>
        <fullName evidence="2">Alpha amylase, catalytic domain protein</fullName>
    </submittedName>
</protein>
<gene>
    <name evidence="2" type="ORF">HMPREF3187_00223</name>
</gene>
<evidence type="ECO:0000313" key="3">
    <source>
        <dbReference type="Proteomes" id="UP000070422"/>
    </source>
</evidence>
<dbReference type="Pfam" id="PF18612">
    <property type="entry name" value="Bac_A_amyl_C"/>
    <property type="match status" value="1"/>
</dbReference>
<dbReference type="Gene3D" id="3.20.20.80">
    <property type="entry name" value="Glycosidases"/>
    <property type="match status" value="1"/>
</dbReference>
<accession>A0A133Y410</accession>
<dbReference type="SMART" id="SM00642">
    <property type="entry name" value="Aamy"/>
    <property type="match status" value="1"/>
</dbReference>
<dbReference type="AlphaFoldDB" id="A0A133Y410"/>
<dbReference type="PANTHER" id="PTHR10357">
    <property type="entry name" value="ALPHA-AMYLASE FAMILY MEMBER"/>
    <property type="match status" value="1"/>
</dbReference>
<organism evidence="2 3">
    <name type="scientific">Aerococcus christensenii</name>
    <dbReference type="NCBI Taxonomy" id="87541"/>
    <lineage>
        <taxon>Bacteria</taxon>
        <taxon>Bacillati</taxon>
        <taxon>Bacillota</taxon>
        <taxon>Bacilli</taxon>
        <taxon>Lactobacillales</taxon>
        <taxon>Aerococcaceae</taxon>
        <taxon>Aerococcus</taxon>
    </lineage>
</organism>
<dbReference type="Proteomes" id="UP000070422">
    <property type="component" value="Unassembled WGS sequence"/>
</dbReference>
<sequence>MKKGKKMAKVTNLTLRHKTAYKIYVRNFSKKGTFLGIIPQLDRLKDMGISLLILGPIFQSTDIHAEGECGNPYFVKGFREIDPDYGTKEDFQMLIQAIHDHNMEVLLEIPVPQLAKDSPLVDSHPEYFLHDYKGNVCSRVPGSFLGVDLDFSNPKMWDDLIEILKEWAALVDGFFVRNAQLVRTEFWNSARAEVEDVHPYFYWLSNTLTADTMFLLRMNRIPYYTEGEIYTNFDVLDDQSFLGFYQAYREEKITIEQLAYMLNYEEVTCPSTGVRNTGYEHEDQPRISALLSNKDLLWNWTALSFFKKGMVELLMGQEVGCLSPVPVTKREEIDWTVREDLTEMICRLSEMKEWEICKSGYFFCRSQEPNLLICSYHYYAQHLFGIFNLRPDHQQHTLEIELPQGAYKNLIGEESYTIKEGTLKVGNRAVILNYEGDVSLPH</sequence>
<dbReference type="Pfam" id="PF00128">
    <property type="entry name" value="Alpha-amylase"/>
    <property type="match status" value="1"/>
</dbReference>
<name>A0A133Y410_9LACT</name>